<sequence length="41" mass="4680">MAGDAAGGTLREQRTRYVMEGMPEKCCSVNPSVAWDYCFWY</sequence>
<organism evidence="1 2">
    <name type="scientific">Staurois parvus</name>
    <dbReference type="NCBI Taxonomy" id="386267"/>
    <lineage>
        <taxon>Eukaryota</taxon>
        <taxon>Metazoa</taxon>
        <taxon>Chordata</taxon>
        <taxon>Craniata</taxon>
        <taxon>Vertebrata</taxon>
        <taxon>Euteleostomi</taxon>
        <taxon>Amphibia</taxon>
        <taxon>Batrachia</taxon>
        <taxon>Anura</taxon>
        <taxon>Neobatrachia</taxon>
        <taxon>Ranoidea</taxon>
        <taxon>Ranidae</taxon>
        <taxon>Staurois</taxon>
    </lineage>
</organism>
<proteinExistence type="predicted"/>
<protein>
    <submittedName>
        <fullName evidence="1">Uncharacterized protein</fullName>
    </submittedName>
</protein>
<name>A0ABN9BLJ9_9NEOB</name>
<reference evidence="1" key="1">
    <citation type="submission" date="2023-05" db="EMBL/GenBank/DDBJ databases">
        <authorList>
            <person name="Stuckert A."/>
        </authorList>
    </citation>
    <scope>NUCLEOTIDE SEQUENCE</scope>
</reference>
<dbReference type="EMBL" id="CATNWA010004671">
    <property type="protein sequence ID" value="CAI9548373.1"/>
    <property type="molecule type" value="Genomic_DNA"/>
</dbReference>
<gene>
    <name evidence="1" type="ORF">SPARVUS_LOCUS3145133</name>
</gene>
<dbReference type="Proteomes" id="UP001162483">
    <property type="component" value="Unassembled WGS sequence"/>
</dbReference>
<comment type="caution">
    <text evidence="1">The sequence shown here is derived from an EMBL/GenBank/DDBJ whole genome shotgun (WGS) entry which is preliminary data.</text>
</comment>
<evidence type="ECO:0000313" key="1">
    <source>
        <dbReference type="EMBL" id="CAI9548373.1"/>
    </source>
</evidence>
<accession>A0ABN9BLJ9</accession>
<keyword evidence="2" id="KW-1185">Reference proteome</keyword>
<evidence type="ECO:0000313" key="2">
    <source>
        <dbReference type="Proteomes" id="UP001162483"/>
    </source>
</evidence>